<dbReference type="InterPro" id="IPR004561">
    <property type="entry name" value="IsoChor_synthase"/>
</dbReference>
<evidence type="ECO:0000256" key="3">
    <source>
        <dbReference type="ARBA" id="ARBA00012824"/>
    </source>
</evidence>
<comment type="similarity">
    <text evidence="2">Belongs to the isochorismate synthase family.</text>
</comment>
<evidence type="ECO:0000256" key="5">
    <source>
        <dbReference type="ARBA" id="ARBA00041564"/>
    </source>
</evidence>
<dbReference type="Gene3D" id="3.60.120.10">
    <property type="entry name" value="Anthranilate synthase"/>
    <property type="match status" value="1"/>
</dbReference>
<evidence type="ECO:0000256" key="2">
    <source>
        <dbReference type="ARBA" id="ARBA00005297"/>
    </source>
</evidence>
<keyword evidence="4" id="KW-0413">Isomerase</keyword>
<comment type="catalytic activity">
    <reaction evidence="1">
        <text>chorismate = isochorismate</text>
        <dbReference type="Rhea" id="RHEA:18985"/>
        <dbReference type="ChEBI" id="CHEBI:29748"/>
        <dbReference type="ChEBI" id="CHEBI:29780"/>
        <dbReference type="EC" id="5.4.4.2"/>
    </reaction>
</comment>
<dbReference type="EMBL" id="JBHTIC010000008">
    <property type="protein sequence ID" value="MFD0762539.1"/>
    <property type="molecule type" value="Genomic_DNA"/>
</dbReference>
<comment type="caution">
    <text evidence="7">The sequence shown here is derived from an EMBL/GenBank/DDBJ whole genome shotgun (WGS) entry which is preliminary data.</text>
</comment>
<dbReference type="EC" id="5.4.4.2" evidence="3"/>
<keyword evidence="8" id="KW-1185">Reference proteome</keyword>
<dbReference type="NCBIfam" id="TIGR00543">
    <property type="entry name" value="isochor_syn"/>
    <property type="match status" value="1"/>
</dbReference>
<evidence type="ECO:0000313" key="8">
    <source>
        <dbReference type="Proteomes" id="UP001597032"/>
    </source>
</evidence>
<evidence type="ECO:0000256" key="4">
    <source>
        <dbReference type="ARBA" id="ARBA00023235"/>
    </source>
</evidence>
<accession>A0ABW2ZBW1</accession>
<evidence type="ECO:0000259" key="6">
    <source>
        <dbReference type="Pfam" id="PF00425"/>
    </source>
</evidence>
<sequence length="357" mass="40539">MKKEIAHFFKEIEVLLTSNLPFVVYRKPNEKKVSCLAQKDKTLNILKEFNDSGFVFAPFDDSKNTVIFPFKKCKSFETEISFKSDLETPQNLANVKAKTSLKKAQLEHEKIVQKAINFIISGSSNKIVLSRKEELISSNLDVLVTLKKMLNTYNNAFVYVWFHPQIGLWMGATPERLLSVSKNVFTTMALAGTQSYKNSLRVNWESKERDEQQFVTNYILSSIQKCVDNLSVSNPYTIKAGNLLHLRTDITGKLKETSLLGDIVKSLHPTPAVCGLPKEVAKEFILKNERYDRAYYSGFLGELNLYNSTNLFVNLRCMQIENSVASLYIGGGITAESIPQNEWFETVSKAEIMKKVL</sequence>
<dbReference type="PANTHER" id="PTHR42839:SF2">
    <property type="entry name" value="ISOCHORISMATE SYNTHASE ENTC"/>
    <property type="match status" value="1"/>
</dbReference>
<dbReference type="SUPFAM" id="SSF56322">
    <property type="entry name" value="ADC synthase"/>
    <property type="match status" value="1"/>
</dbReference>
<dbReference type="InterPro" id="IPR005801">
    <property type="entry name" value="ADC_synthase"/>
</dbReference>
<dbReference type="Pfam" id="PF00425">
    <property type="entry name" value="Chorismate_bind"/>
    <property type="match status" value="1"/>
</dbReference>
<organism evidence="7 8">
    <name type="scientific">Lutibacter aestuarii</name>
    <dbReference type="NCBI Taxonomy" id="861111"/>
    <lineage>
        <taxon>Bacteria</taxon>
        <taxon>Pseudomonadati</taxon>
        <taxon>Bacteroidota</taxon>
        <taxon>Flavobacteriia</taxon>
        <taxon>Flavobacteriales</taxon>
        <taxon>Flavobacteriaceae</taxon>
        <taxon>Lutibacter</taxon>
    </lineage>
</organism>
<dbReference type="PANTHER" id="PTHR42839">
    <property type="entry name" value="ISOCHORISMATE SYNTHASE ENTC"/>
    <property type="match status" value="1"/>
</dbReference>
<reference evidence="8" key="1">
    <citation type="journal article" date="2019" name="Int. J. Syst. Evol. Microbiol.">
        <title>The Global Catalogue of Microorganisms (GCM) 10K type strain sequencing project: providing services to taxonomists for standard genome sequencing and annotation.</title>
        <authorList>
            <consortium name="The Broad Institute Genomics Platform"/>
            <consortium name="The Broad Institute Genome Sequencing Center for Infectious Disease"/>
            <person name="Wu L."/>
            <person name="Ma J."/>
        </authorList>
    </citation>
    <scope>NUCLEOTIDE SEQUENCE [LARGE SCALE GENOMIC DNA]</scope>
    <source>
        <strain evidence="8">CCUG 60022</strain>
    </source>
</reference>
<evidence type="ECO:0000313" key="7">
    <source>
        <dbReference type="EMBL" id="MFD0762539.1"/>
    </source>
</evidence>
<dbReference type="Proteomes" id="UP001597032">
    <property type="component" value="Unassembled WGS sequence"/>
</dbReference>
<dbReference type="InterPro" id="IPR015890">
    <property type="entry name" value="Chorismate_C"/>
</dbReference>
<proteinExistence type="inferred from homology"/>
<dbReference type="RefSeq" id="WP_386782898.1">
    <property type="nucleotide sequence ID" value="NZ_JBHTIC010000008.1"/>
</dbReference>
<protein>
    <recommendedName>
        <fullName evidence="3">isochorismate synthase</fullName>
        <ecNumber evidence="3">5.4.4.2</ecNumber>
    </recommendedName>
    <alternativeName>
        <fullName evidence="5">Isochorismate mutase</fullName>
    </alternativeName>
</protein>
<gene>
    <name evidence="7" type="ORF">ACFQZW_10630</name>
</gene>
<name>A0ABW2ZBW1_9FLAO</name>
<feature type="domain" description="Chorismate-utilising enzyme C-terminal" evidence="6">
    <location>
        <begin position="107"/>
        <end position="349"/>
    </location>
</feature>
<evidence type="ECO:0000256" key="1">
    <source>
        <dbReference type="ARBA" id="ARBA00000799"/>
    </source>
</evidence>